<evidence type="ECO:0000313" key="4">
    <source>
        <dbReference type="EMBL" id="PCH39113.1"/>
    </source>
</evidence>
<dbReference type="Pfam" id="PF11807">
    <property type="entry name" value="UstYa"/>
    <property type="match status" value="1"/>
</dbReference>
<name>A0A2H3JGY7_WOLCO</name>
<gene>
    <name evidence="4" type="ORF">WOLCODRAFT_34841</name>
</gene>
<reference evidence="4 5" key="1">
    <citation type="journal article" date="2012" name="Science">
        <title>The Paleozoic origin of enzymatic lignin decomposition reconstructed from 31 fungal genomes.</title>
        <authorList>
            <person name="Floudas D."/>
            <person name="Binder M."/>
            <person name="Riley R."/>
            <person name="Barry K."/>
            <person name="Blanchette R.A."/>
            <person name="Henrissat B."/>
            <person name="Martinez A.T."/>
            <person name="Otillar R."/>
            <person name="Spatafora J.W."/>
            <person name="Yadav J.S."/>
            <person name="Aerts A."/>
            <person name="Benoit I."/>
            <person name="Boyd A."/>
            <person name="Carlson A."/>
            <person name="Copeland A."/>
            <person name="Coutinho P.M."/>
            <person name="de Vries R.P."/>
            <person name="Ferreira P."/>
            <person name="Findley K."/>
            <person name="Foster B."/>
            <person name="Gaskell J."/>
            <person name="Glotzer D."/>
            <person name="Gorecki P."/>
            <person name="Heitman J."/>
            <person name="Hesse C."/>
            <person name="Hori C."/>
            <person name="Igarashi K."/>
            <person name="Jurgens J.A."/>
            <person name="Kallen N."/>
            <person name="Kersten P."/>
            <person name="Kohler A."/>
            <person name="Kuees U."/>
            <person name="Kumar T.K.A."/>
            <person name="Kuo A."/>
            <person name="LaButti K."/>
            <person name="Larrondo L.F."/>
            <person name="Lindquist E."/>
            <person name="Ling A."/>
            <person name="Lombard V."/>
            <person name="Lucas S."/>
            <person name="Lundell T."/>
            <person name="Martin R."/>
            <person name="McLaughlin D.J."/>
            <person name="Morgenstern I."/>
            <person name="Morin E."/>
            <person name="Murat C."/>
            <person name="Nagy L.G."/>
            <person name="Nolan M."/>
            <person name="Ohm R.A."/>
            <person name="Patyshakuliyeva A."/>
            <person name="Rokas A."/>
            <person name="Ruiz-Duenas F.J."/>
            <person name="Sabat G."/>
            <person name="Salamov A."/>
            <person name="Samejima M."/>
            <person name="Schmutz J."/>
            <person name="Slot J.C."/>
            <person name="St John F."/>
            <person name="Stenlid J."/>
            <person name="Sun H."/>
            <person name="Sun S."/>
            <person name="Syed K."/>
            <person name="Tsang A."/>
            <person name="Wiebenga A."/>
            <person name="Young D."/>
            <person name="Pisabarro A."/>
            <person name="Eastwood D.C."/>
            <person name="Martin F."/>
            <person name="Cullen D."/>
            <person name="Grigoriev I.V."/>
            <person name="Hibbett D.S."/>
        </authorList>
    </citation>
    <scope>NUCLEOTIDE SEQUENCE [LARGE SCALE GENOMIC DNA]</scope>
    <source>
        <strain evidence="4 5">MD-104</strain>
    </source>
</reference>
<evidence type="ECO:0000313" key="5">
    <source>
        <dbReference type="Proteomes" id="UP000218811"/>
    </source>
</evidence>
<keyword evidence="5" id="KW-1185">Reference proteome</keyword>
<dbReference type="EMBL" id="KB467954">
    <property type="protein sequence ID" value="PCH39113.1"/>
    <property type="molecule type" value="Genomic_DNA"/>
</dbReference>
<keyword evidence="2" id="KW-0560">Oxidoreductase</keyword>
<dbReference type="STRING" id="742152.A0A2H3JGY7"/>
<feature type="non-terminal residue" evidence="4">
    <location>
        <position position="153"/>
    </location>
</feature>
<comment type="similarity">
    <text evidence="3">Belongs to the ustYa family.</text>
</comment>
<dbReference type="AlphaFoldDB" id="A0A2H3JGY7"/>
<evidence type="ECO:0000256" key="1">
    <source>
        <dbReference type="ARBA" id="ARBA00004685"/>
    </source>
</evidence>
<proteinExistence type="inferred from homology"/>
<evidence type="ECO:0000256" key="3">
    <source>
        <dbReference type="ARBA" id="ARBA00035112"/>
    </source>
</evidence>
<dbReference type="GO" id="GO:0043386">
    <property type="term" value="P:mycotoxin biosynthetic process"/>
    <property type="evidence" value="ECO:0007669"/>
    <property type="project" value="InterPro"/>
</dbReference>
<dbReference type="Proteomes" id="UP000218811">
    <property type="component" value="Unassembled WGS sequence"/>
</dbReference>
<dbReference type="InterPro" id="IPR021765">
    <property type="entry name" value="UstYa-like"/>
</dbReference>
<comment type="pathway">
    <text evidence="1">Mycotoxin biosynthesis.</text>
</comment>
<accession>A0A2H3JGY7</accession>
<dbReference type="OrthoDB" id="3687641at2759"/>
<dbReference type="PANTHER" id="PTHR33365:SF11">
    <property type="entry name" value="TAT PATHWAY SIGNAL SEQUENCE"/>
    <property type="match status" value="1"/>
</dbReference>
<dbReference type="PANTHER" id="PTHR33365">
    <property type="entry name" value="YALI0B05434P"/>
    <property type="match status" value="1"/>
</dbReference>
<dbReference type="OMA" id="LGISEWD"/>
<organism evidence="4 5">
    <name type="scientific">Wolfiporia cocos (strain MD-104)</name>
    <name type="common">Brown rot fungus</name>
    <dbReference type="NCBI Taxonomy" id="742152"/>
    <lineage>
        <taxon>Eukaryota</taxon>
        <taxon>Fungi</taxon>
        <taxon>Dikarya</taxon>
        <taxon>Basidiomycota</taxon>
        <taxon>Agaricomycotina</taxon>
        <taxon>Agaricomycetes</taxon>
        <taxon>Polyporales</taxon>
        <taxon>Phaeolaceae</taxon>
        <taxon>Wolfiporia</taxon>
    </lineage>
</organism>
<evidence type="ECO:0000256" key="2">
    <source>
        <dbReference type="ARBA" id="ARBA00023002"/>
    </source>
</evidence>
<protein>
    <submittedName>
        <fullName evidence="4">Uncharacterized protein</fullName>
    </submittedName>
</protein>
<sequence length="153" mass="17545">YVGRDYPQSWQLPPLGPVLMAREPSVHYALDTPIAIREWNATLPSGGALLHLGPSFRQFTLSMFHQLRCLNIIREALVSLRVDPDTRKEELNLELARHCMHYLRQMVLCRADTRLEAARSAKGQGVTVWDVTHECRDWSVVYDAAEENLAEYI</sequence>
<dbReference type="GO" id="GO:0016491">
    <property type="term" value="F:oxidoreductase activity"/>
    <property type="evidence" value="ECO:0007669"/>
    <property type="project" value="UniProtKB-KW"/>
</dbReference>
<feature type="non-terminal residue" evidence="4">
    <location>
        <position position="1"/>
    </location>
</feature>